<proteinExistence type="inferred from homology"/>
<comment type="function">
    <text evidence="4">Component of the eukaryotic translation initiation factor 3 (eIF-3) complex, which is involved in protein synthesis of a specialized repertoire of mRNAs and, together with other initiation factors, stimulates binding of mRNA and methionyl-tRNAi to the 40S ribosome. The eIF-3 complex specifically targets and initiates translation of a subset of mRNAs involved in cell proliferation.</text>
</comment>
<dbReference type="eggNOG" id="KOG1560">
    <property type="taxonomic scope" value="Eukaryota"/>
</dbReference>
<dbReference type="InterPro" id="IPR000555">
    <property type="entry name" value="JAMM/MPN+_dom"/>
</dbReference>
<dbReference type="OrthoDB" id="10265695at2759"/>
<dbReference type="InterPro" id="IPR027524">
    <property type="entry name" value="eIF3h"/>
</dbReference>
<name>M2NQ03_BAUPA</name>
<accession>M2NQ03</accession>
<keyword evidence="3 4" id="KW-0648">Protein biosynthesis</keyword>
<dbReference type="HAMAP" id="MF_03007">
    <property type="entry name" value="eIF3h"/>
    <property type="match status" value="1"/>
</dbReference>
<dbReference type="OMA" id="WYQSTYF"/>
<dbReference type="RefSeq" id="XP_007672260.1">
    <property type="nucleotide sequence ID" value="XM_007674070.1"/>
</dbReference>
<dbReference type="GO" id="GO:0016282">
    <property type="term" value="C:eukaryotic 43S preinitiation complex"/>
    <property type="evidence" value="ECO:0007669"/>
    <property type="project" value="UniProtKB-UniRule"/>
</dbReference>
<comment type="subunit">
    <text evidence="4">Component of the eukaryotic translation initiation factor 3 (eIF-3) complex.</text>
</comment>
<comment type="subcellular location">
    <subcellularLocation>
        <location evidence="4">Cytoplasm</location>
    </subcellularLocation>
</comment>
<evidence type="ECO:0000256" key="2">
    <source>
        <dbReference type="ARBA" id="ARBA00022540"/>
    </source>
</evidence>
<comment type="similarity">
    <text evidence="4">Belongs to the eIF-3 subunit H family.</text>
</comment>
<evidence type="ECO:0000313" key="6">
    <source>
        <dbReference type="EMBL" id="EMD01076.1"/>
    </source>
</evidence>
<dbReference type="GO" id="GO:0008237">
    <property type="term" value="F:metallopeptidase activity"/>
    <property type="evidence" value="ECO:0007669"/>
    <property type="project" value="InterPro"/>
</dbReference>
<dbReference type="AlphaFoldDB" id="M2NQ03"/>
<keyword evidence="2 4" id="KW-0396">Initiation factor</keyword>
<dbReference type="InterPro" id="IPR045810">
    <property type="entry name" value="eIF3h_C"/>
</dbReference>
<dbReference type="GO" id="GO:0003743">
    <property type="term" value="F:translation initiation factor activity"/>
    <property type="evidence" value="ECO:0007669"/>
    <property type="project" value="UniProtKB-UniRule"/>
</dbReference>
<evidence type="ECO:0000256" key="1">
    <source>
        <dbReference type="ARBA" id="ARBA00022490"/>
    </source>
</evidence>
<dbReference type="GO" id="GO:0005852">
    <property type="term" value="C:eukaryotic translation initiation factor 3 complex"/>
    <property type="evidence" value="ECO:0007669"/>
    <property type="project" value="UniProtKB-UniRule"/>
</dbReference>
<keyword evidence="1 4" id="KW-0963">Cytoplasm</keyword>
<keyword evidence="7" id="KW-1185">Reference proteome</keyword>
<dbReference type="InterPro" id="IPR037518">
    <property type="entry name" value="MPN"/>
</dbReference>
<dbReference type="PROSITE" id="PS50249">
    <property type="entry name" value="MPN"/>
    <property type="match status" value="1"/>
</dbReference>
<dbReference type="Gene3D" id="3.40.140.10">
    <property type="entry name" value="Cytidine Deaminase, domain 2"/>
    <property type="match status" value="1"/>
</dbReference>
<dbReference type="SMART" id="SM00232">
    <property type="entry name" value="JAB_MPN"/>
    <property type="match status" value="1"/>
</dbReference>
<dbReference type="GO" id="GO:0001732">
    <property type="term" value="P:formation of cytoplasmic translation initiation complex"/>
    <property type="evidence" value="ECO:0007669"/>
    <property type="project" value="UniProtKB-UniRule"/>
</dbReference>
<dbReference type="GO" id="GO:0033290">
    <property type="term" value="C:eukaryotic 48S preinitiation complex"/>
    <property type="evidence" value="ECO:0007669"/>
    <property type="project" value="UniProtKB-UniRule"/>
</dbReference>
<dbReference type="EMBL" id="KB445550">
    <property type="protein sequence ID" value="EMD01076.1"/>
    <property type="molecule type" value="Genomic_DNA"/>
</dbReference>
<evidence type="ECO:0000256" key="3">
    <source>
        <dbReference type="ARBA" id="ARBA00022917"/>
    </source>
</evidence>
<gene>
    <name evidence="6" type="ORF">BAUCODRAFT_194835</name>
</gene>
<evidence type="ECO:0000259" key="5">
    <source>
        <dbReference type="PROSITE" id="PS50249"/>
    </source>
</evidence>
<dbReference type="Pfam" id="PF01398">
    <property type="entry name" value="JAB"/>
    <property type="match status" value="1"/>
</dbReference>
<feature type="domain" description="MPN" evidence="5">
    <location>
        <begin position="14"/>
        <end position="170"/>
    </location>
</feature>
<protein>
    <recommendedName>
        <fullName evidence="4">Eukaryotic translation initiation factor 3 subunit H</fullName>
        <shortName evidence="4">eIF3h</shortName>
    </recommendedName>
</protein>
<reference evidence="6 7" key="1">
    <citation type="journal article" date="2012" name="PLoS Pathog.">
        <title>Diverse lifestyles and strategies of plant pathogenesis encoded in the genomes of eighteen Dothideomycetes fungi.</title>
        <authorList>
            <person name="Ohm R.A."/>
            <person name="Feau N."/>
            <person name="Henrissat B."/>
            <person name="Schoch C.L."/>
            <person name="Horwitz B.A."/>
            <person name="Barry K.W."/>
            <person name="Condon B.J."/>
            <person name="Copeland A.C."/>
            <person name="Dhillon B."/>
            <person name="Glaser F."/>
            <person name="Hesse C.N."/>
            <person name="Kosti I."/>
            <person name="LaButti K."/>
            <person name="Lindquist E.A."/>
            <person name="Lucas S."/>
            <person name="Salamov A.A."/>
            <person name="Bradshaw R.E."/>
            <person name="Ciuffetti L."/>
            <person name="Hamelin R.C."/>
            <person name="Kema G.H.J."/>
            <person name="Lawrence C."/>
            <person name="Scott J.A."/>
            <person name="Spatafora J.W."/>
            <person name="Turgeon B.G."/>
            <person name="de Wit P.J.G.M."/>
            <person name="Zhong S."/>
            <person name="Goodwin S.B."/>
            <person name="Grigoriev I.V."/>
        </authorList>
    </citation>
    <scope>NUCLEOTIDE SEQUENCE [LARGE SCALE GENOMIC DNA]</scope>
    <source>
        <strain evidence="6 7">UAMH 10762</strain>
    </source>
</reference>
<dbReference type="STRING" id="717646.M2NQ03"/>
<dbReference type="KEGG" id="bcom:BAUCODRAFT_194835"/>
<dbReference type="PANTHER" id="PTHR10410">
    <property type="entry name" value="EUKARYOTIC TRANSLATION INITIATION FACTOR 3 -RELATED"/>
    <property type="match status" value="1"/>
</dbReference>
<dbReference type="HOGENOM" id="CLU_044094_1_0_1"/>
<dbReference type="Proteomes" id="UP000011761">
    <property type="component" value="Unassembled WGS sequence"/>
</dbReference>
<dbReference type="GeneID" id="19109605"/>
<evidence type="ECO:0000313" key="7">
    <source>
        <dbReference type="Proteomes" id="UP000011761"/>
    </source>
</evidence>
<evidence type="ECO:0000256" key="4">
    <source>
        <dbReference type="HAMAP-Rule" id="MF_03007"/>
    </source>
</evidence>
<dbReference type="InterPro" id="IPR050242">
    <property type="entry name" value="JAMM_MPN+_peptidase_M67A"/>
</dbReference>
<sequence>MATVPPLDSPIKEVQLSALVVMRIIKHSTSTFPIPTTGCLVGMDVGAQLQVTNSFPYPATTGPNESQPNPADPYYHADQTAVSLAAPRAKQSVAYQNEMIKYLREVNVDAQSVGWYVSCGMGNFVTSAFVENQAFFQRAEGERTVALVFDVGRSGQGNLSMKAYRLSPAFMAAYKESKFTAENIQKSNLRYQDILQELPLTIHNSHLLTSFLHQLPTSPTENTTPDLPISMLDLQSNPKISSTALSPNPTTLDLSIDPYLESTTDHMLDAIEAHQTEQNNFQYHQRSLAREQAKITQWQQKRKSENVLRAQQKQPLLDENEWTKLFKLPAEPNRLEALLVGRQVEQYARMVDGFSAGTVGKLFGVRGGLVPGDNV</sequence>
<dbReference type="FunFam" id="3.40.140.10:FF:000052">
    <property type="entry name" value="Eukaryotic translation initiation factor 3 subunit H"/>
    <property type="match status" value="1"/>
</dbReference>
<organism evidence="6 7">
    <name type="scientific">Baudoinia panamericana (strain UAMH 10762)</name>
    <name type="common">Angels' share fungus</name>
    <name type="synonym">Baudoinia compniacensis (strain UAMH 10762)</name>
    <dbReference type="NCBI Taxonomy" id="717646"/>
    <lineage>
        <taxon>Eukaryota</taxon>
        <taxon>Fungi</taxon>
        <taxon>Dikarya</taxon>
        <taxon>Ascomycota</taxon>
        <taxon>Pezizomycotina</taxon>
        <taxon>Dothideomycetes</taxon>
        <taxon>Dothideomycetidae</taxon>
        <taxon>Mycosphaerellales</taxon>
        <taxon>Teratosphaeriaceae</taxon>
        <taxon>Baudoinia</taxon>
    </lineage>
</organism>
<dbReference type="Pfam" id="PF19445">
    <property type="entry name" value="eIF3h_C"/>
    <property type="match status" value="2"/>
</dbReference>
<dbReference type="CDD" id="cd08065">
    <property type="entry name" value="MPN_eIF3h"/>
    <property type="match status" value="1"/>
</dbReference>